<proteinExistence type="predicted"/>
<feature type="non-terminal residue" evidence="1">
    <location>
        <position position="75"/>
    </location>
</feature>
<name>X0TFP9_9ZZZZ</name>
<feature type="non-terminal residue" evidence="1">
    <location>
        <position position="1"/>
    </location>
</feature>
<dbReference type="EMBL" id="BARS01014338">
    <property type="protein sequence ID" value="GAF92403.1"/>
    <property type="molecule type" value="Genomic_DNA"/>
</dbReference>
<accession>X0TFP9</accession>
<gene>
    <name evidence="1" type="ORF">S01H1_24250</name>
</gene>
<organism evidence="1">
    <name type="scientific">marine sediment metagenome</name>
    <dbReference type="NCBI Taxonomy" id="412755"/>
    <lineage>
        <taxon>unclassified sequences</taxon>
        <taxon>metagenomes</taxon>
        <taxon>ecological metagenomes</taxon>
    </lineage>
</organism>
<evidence type="ECO:0000313" key="1">
    <source>
        <dbReference type="EMBL" id="GAF92403.1"/>
    </source>
</evidence>
<sequence length="75" mass="8346">ARVLEHFPEAAKALPALDVDDEEAWFERVAKVPDAADERLIDLLSLVAATDKDLAVAERRFLARVGKTLGRKIDF</sequence>
<protein>
    <recommendedName>
        <fullName evidence="2">Co-chaperone DjlA N-terminal domain-containing protein</fullName>
    </recommendedName>
</protein>
<dbReference type="AlphaFoldDB" id="X0TFP9"/>
<reference evidence="1" key="1">
    <citation type="journal article" date="2014" name="Front. Microbiol.">
        <title>High frequency of phylogenetically diverse reductive dehalogenase-homologous genes in deep subseafloor sedimentary metagenomes.</title>
        <authorList>
            <person name="Kawai M."/>
            <person name="Futagami T."/>
            <person name="Toyoda A."/>
            <person name="Takaki Y."/>
            <person name="Nishi S."/>
            <person name="Hori S."/>
            <person name="Arai W."/>
            <person name="Tsubouchi T."/>
            <person name="Morono Y."/>
            <person name="Uchiyama I."/>
            <person name="Ito T."/>
            <person name="Fujiyama A."/>
            <person name="Inagaki F."/>
            <person name="Takami H."/>
        </authorList>
    </citation>
    <scope>NUCLEOTIDE SEQUENCE</scope>
    <source>
        <strain evidence="1">Expedition CK06-06</strain>
    </source>
</reference>
<comment type="caution">
    <text evidence="1">The sequence shown here is derived from an EMBL/GenBank/DDBJ whole genome shotgun (WGS) entry which is preliminary data.</text>
</comment>
<evidence type="ECO:0008006" key="2">
    <source>
        <dbReference type="Google" id="ProtNLM"/>
    </source>
</evidence>